<dbReference type="Pfam" id="PF01609">
    <property type="entry name" value="DDE_Tnp_1"/>
    <property type="match status" value="1"/>
</dbReference>
<feature type="domain" description="Transposase IS4-like" evidence="5">
    <location>
        <begin position="149"/>
        <end position="364"/>
    </location>
</feature>
<keyword evidence="4" id="KW-0233">DNA recombination</keyword>
<dbReference type="InterPro" id="IPR012337">
    <property type="entry name" value="RNaseH-like_sf"/>
</dbReference>
<proteinExistence type="inferred from homology"/>
<evidence type="ECO:0000259" key="6">
    <source>
        <dbReference type="Pfam" id="PF14294"/>
    </source>
</evidence>
<feature type="domain" description="DUF4372" evidence="6">
    <location>
        <begin position="26"/>
        <end position="89"/>
    </location>
</feature>
<evidence type="ECO:0000256" key="1">
    <source>
        <dbReference type="ARBA" id="ARBA00010075"/>
    </source>
</evidence>
<dbReference type="AlphaFoldDB" id="A0A0B7IX09"/>
<keyword evidence="3" id="KW-0238">DNA-binding</keyword>
<dbReference type="PANTHER" id="PTHR33258:SF1">
    <property type="entry name" value="TRANSPOSASE INSL FOR INSERTION SEQUENCE ELEMENT IS186A-RELATED"/>
    <property type="match status" value="1"/>
</dbReference>
<dbReference type="GO" id="GO:0003677">
    <property type="term" value="F:DNA binding"/>
    <property type="evidence" value="ECO:0007669"/>
    <property type="project" value="UniProtKB-KW"/>
</dbReference>
<evidence type="ECO:0000313" key="8">
    <source>
        <dbReference type="Proteomes" id="UP000038200"/>
    </source>
</evidence>
<dbReference type="PANTHER" id="PTHR33258">
    <property type="entry name" value="TRANSPOSASE INSL FOR INSERTION SEQUENCE ELEMENT IS186A-RELATED"/>
    <property type="match status" value="1"/>
</dbReference>
<dbReference type="InterPro" id="IPR047952">
    <property type="entry name" value="Transpos_IS4"/>
</dbReference>
<dbReference type="GO" id="GO:0004803">
    <property type="term" value="F:transposase activity"/>
    <property type="evidence" value="ECO:0007669"/>
    <property type="project" value="InterPro"/>
</dbReference>
<organism evidence="7 8">
    <name type="scientific">Capnocytophaga canis</name>
    <dbReference type="NCBI Taxonomy" id="1848903"/>
    <lineage>
        <taxon>Bacteria</taxon>
        <taxon>Pseudomonadati</taxon>
        <taxon>Bacteroidota</taxon>
        <taxon>Flavobacteriia</taxon>
        <taxon>Flavobacteriales</taxon>
        <taxon>Flavobacteriaceae</taxon>
        <taxon>Capnocytophaga</taxon>
    </lineage>
</organism>
<evidence type="ECO:0000313" key="7">
    <source>
        <dbReference type="EMBL" id="CEN54523.1"/>
    </source>
</evidence>
<evidence type="ECO:0000256" key="2">
    <source>
        <dbReference type="ARBA" id="ARBA00022578"/>
    </source>
</evidence>
<dbReference type="NCBIfam" id="NF033592">
    <property type="entry name" value="transpos_IS4_1"/>
    <property type="match status" value="1"/>
</dbReference>
<evidence type="ECO:0000256" key="3">
    <source>
        <dbReference type="ARBA" id="ARBA00023125"/>
    </source>
</evidence>
<dbReference type="STRING" id="1848903.CCAND38_160034"/>
<dbReference type="InterPro" id="IPR025399">
    <property type="entry name" value="DUF4372"/>
</dbReference>
<dbReference type="Pfam" id="PF14294">
    <property type="entry name" value="DUF4372"/>
    <property type="match status" value="1"/>
</dbReference>
<sequence length="432" mass="49893">MPENVVYLKNSHFFSIMALFRRSKNTNKPVIRQILDLIPAHILRAEIAKHQSDKGKSAYKTRDQLVALTFGQLNKSYTLSDISCGLSVSSTFLSDLQLKQSPAKSTMSDGNKVRHYGVFKDLYSSLLKYYKHSLKAKHQSHIIDEIQNHKIKIIDSTTISLCLSLFNWAKYRTAKGGLKIHTVWDDQLGLPEMVNITEAKTHDSKGLQQNIYPKNTIIVEDRGYFDFSLMLGRIHCQNTFVTRIKSNTLYQSLEERDLPDEKDHDILKDEIIVLTSKKAVESGIDQEKLRLVTVYKQDGNKTIEIITNNMDWTARTIADLYKKRWDIELFFKAMKQNLQIKTFLGTSENAVKSQIYVALICYLLLELIKRFYSDKKTAFSNFCEKIRVCLMHYLTLNYVCNELKPIVKKVKKPPENTLFDRDNSAQQTSLPL</sequence>
<reference evidence="7 8" key="1">
    <citation type="submission" date="2015-01" db="EMBL/GenBank/DDBJ databases">
        <authorList>
            <person name="Xiang T."/>
            <person name="Song Y."/>
            <person name="Huang L."/>
            <person name="Wang B."/>
            <person name="Wu P."/>
        </authorList>
    </citation>
    <scope>NUCLEOTIDE SEQUENCE [LARGE SCALE GENOMIC DNA]</scope>
    <source>
        <strain evidence="7 8">CcD93</strain>
    </source>
</reference>
<comment type="similarity">
    <text evidence="1">Belongs to the transposase 11 family.</text>
</comment>
<accession>A0A0B7IX09</accession>
<gene>
    <name evidence="7" type="ORF">CCAND93_920006</name>
</gene>
<evidence type="ECO:0000259" key="5">
    <source>
        <dbReference type="Pfam" id="PF01609"/>
    </source>
</evidence>
<protein>
    <submittedName>
        <fullName evidence="7">Transposase</fullName>
    </submittedName>
</protein>
<dbReference type="SUPFAM" id="SSF53098">
    <property type="entry name" value="Ribonuclease H-like"/>
    <property type="match status" value="1"/>
</dbReference>
<evidence type="ECO:0000256" key="4">
    <source>
        <dbReference type="ARBA" id="ARBA00023172"/>
    </source>
</evidence>
<dbReference type="GO" id="GO:0006313">
    <property type="term" value="P:DNA transposition"/>
    <property type="evidence" value="ECO:0007669"/>
    <property type="project" value="InterPro"/>
</dbReference>
<dbReference type="InterPro" id="IPR002559">
    <property type="entry name" value="Transposase_11"/>
</dbReference>
<keyword evidence="2" id="KW-0815">Transposition</keyword>
<dbReference type="EMBL" id="CDOL01000286">
    <property type="protein sequence ID" value="CEN54523.1"/>
    <property type="molecule type" value="Genomic_DNA"/>
</dbReference>
<dbReference type="Proteomes" id="UP000038200">
    <property type="component" value="Unassembled WGS sequence"/>
</dbReference>
<name>A0A0B7IX09_9FLAO</name>